<dbReference type="Proteomes" id="UP000825008">
    <property type="component" value="Chromosome"/>
</dbReference>
<accession>A0A9X7ZI23</accession>
<keyword evidence="3" id="KW-1133">Transmembrane helix</keyword>
<dbReference type="EMBL" id="CP080997">
    <property type="protein sequence ID" value="QZA09590.1"/>
    <property type="molecule type" value="Genomic_DNA"/>
</dbReference>
<name>A0A9X7ZI23_9MYCO</name>
<evidence type="ECO:0000256" key="1">
    <source>
        <dbReference type="ARBA" id="ARBA00010652"/>
    </source>
</evidence>
<evidence type="ECO:0000256" key="3">
    <source>
        <dbReference type="SAM" id="Phobius"/>
    </source>
</evidence>
<reference evidence="6" key="1">
    <citation type="submission" date="2021-08" db="EMBL/GenBank/DDBJ databases">
        <title>Whole genome sequencing of non-tuberculosis mycobacteria type-strains.</title>
        <authorList>
            <person name="Igarashi Y."/>
            <person name="Osugi A."/>
            <person name="Mitarai S."/>
        </authorList>
    </citation>
    <scope>NUCLEOTIDE SEQUENCE</scope>
    <source>
        <strain evidence="6">JCM 30995</strain>
    </source>
</reference>
<organism evidence="6 7">
    <name type="scientific">Mycolicibacter heraklionensis</name>
    <dbReference type="NCBI Taxonomy" id="512402"/>
    <lineage>
        <taxon>Bacteria</taxon>
        <taxon>Bacillati</taxon>
        <taxon>Actinomycetota</taxon>
        <taxon>Actinomycetes</taxon>
        <taxon>Mycobacteriales</taxon>
        <taxon>Mycobacteriaceae</taxon>
        <taxon>Mycolicibacter</taxon>
    </lineage>
</organism>
<protein>
    <submittedName>
        <fullName evidence="6">PPE family protein</fullName>
    </submittedName>
</protein>
<dbReference type="InterPro" id="IPR043641">
    <property type="entry name" value="PPE-PPW_C"/>
</dbReference>
<evidence type="ECO:0000256" key="2">
    <source>
        <dbReference type="SAM" id="MobiDB-lite"/>
    </source>
</evidence>
<dbReference type="GO" id="GO:0052572">
    <property type="term" value="P:response to host immune response"/>
    <property type="evidence" value="ECO:0007669"/>
    <property type="project" value="TreeGrafter"/>
</dbReference>
<comment type="similarity">
    <text evidence="1">Belongs to the mycobacterial PPE family.</text>
</comment>
<gene>
    <name evidence="6" type="ORF">K3U94_10400</name>
</gene>
<dbReference type="AlphaFoldDB" id="A0A9X7ZI23"/>
<feature type="compositionally biased region" description="Low complexity" evidence="2">
    <location>
        <begin position="382"/>
        <end position="395"/>
    </location>
</feature>
<dbReference type="PANTHER" id="PTHR46766">
    <property type="entry name" value="GLUTAMINE-RICH PROTEIN 2"/>
    <property type="match status" value="1"/>
</dbReference>
<keyword evidence="3" id="KW-0472">Membrane</keyword>
<sequence>MTTPIWMALPPEVHSTLLSSGVGAGTLLAAADAWTALSSEYTTAAAELTTILGAVQAGTWEGQGATRYLAAHVPYLTWLMQAGANSASAAAQLQTAAGSYTAALAAMPTVAELAANRATLGVLVATNFFGVNAIPIAVTEADYIRMWLQAATTMSVYQAVSAATVASTPQTAPAPSVLEPGVGEAGSAAFTDPIEEWLSWSEHFSSMYRMLKQVLADPLGTLIQVIMDFAADPAAAVTTWMPLFYLFAYAATFGVMGTPIYAAIMAPAAGSSAIPIALGLSGLAYLAQVPPALELPPVVTPQNLPAAVMVPTPPASALSTPPAPAPAPASTATAPAPPVPNPPPATGAPPLYYAVAGGGPGVGFGPPMQQRAAEASRRSRSASEAVDAAAVAASGRKSRTRRRRGAEVKARGYRYEFITMDDETPAAPVPVHQMRVSASGSVTIGSTGATAKSGLADPAGLTTLAEDAFGNGATTPMMPGSWTSQSTREEGNGSQHAAEGPG</sequence>
<dbReference type="PANTHER" id="PTHR46766:SF1">
    <property type="entry name" value="GLUTAMINE-RICH PROTEIN 2"/>
    <property type="match status" value="1"/>
</dbReference>
<evidence type="ECO:0000259" key="4">
    <source>
        <dbReference type="Pfam" id="PF00823"/>
    </source>
</evidence>
<dbReference type="SUPFAM" id="SSF140459">
    <property type="entry name" value="PE/PPE dimer-like"/>
    <property type="match status" value="1"/>
</dbReference>
<feature type="region of interest" description="Disordered" evidence="2">
    <location>
        <begin position="313"/>
        <end position="343"/>
    </location>
</feature>
<evidence type="ECO:0000313" key="6">
    <source>
        <dbReference type="EMBL" id="QZA09590.1"/>
    </source>
</evidence>
<feature type="transmembrane region" description="Helical" evidence="3">
    <location>
        <begin position="243"/>
        <end position="264"/>
    </location>
</feature>
<dbReference type="InterPro" id="IPR000030">
    <property type="entry name" value="PPE_dom"/>
</dbReference>
<evidence type="ECO:0000313" key="7">
    <source>
        <dbReference type="Proteomes" id="UP000825008"/>
    </source>
</evidence>
<dbReference type="KEGG" id="mher:K3U94_10400"/>
<feature type="domain" description="PPE-PPW subfamily C-terminal" evidence="5">
    <location>
        <begin position="436"/>
        <end position="482"/>
    </location>
</feature>
<dbReference type="Gene3D" id="1.20.1260.20">
    <property type="entry name" value="PPE superfamily"/>
    <property type="match status" value="1"/>
</dbReference>
<keyword evidence="3" id="KW-0812">Transmembrane</keyword>
<feature type="region of interest" description="Disordered" evidence="2">
    <location>
        <begin position="469"/>
        <end position="502"/>
    </location>
</feature>
<proteinExistence type="inferred from homology"/>
<dbReference type="RefSeq" id="WP_220696410.1">
    <property type="nucleotide sequence ID" value="NZ_CP080997.1"/>
</dbReference>
<feature type="region of interest" description="Disordered" evidence="2">
    <location>
        <begin position="365"/>
        <end position="405"/>
    </location>
</feature>
<evidence type="ECO:0000259" key="5">
    <source>
        <dbReference type="Pfam" id="PF18878"/>
    </source>
</evidence>
<dbReference type="Pfam" id="PF18878">
    <property type="entry name" value="PPE-PPW"/>
    <property type="match status" value="1"/>
</dbReference>
<feature type="domain" description="PPE" evidence="4">
    <location>
        <begin position="6"/>
        <end position="168"/>
    </location>
</feature>
<dbReference type="Pfam" id="PF00823">
    <property type="entry name" value="PPE"/>
    <property type="match status" value="1"/>
</dbReference>
<dbReference type="InterPro" id="IPR038332">
    <property type="entry name" value="PPE_sf"/>
</dbReference>